<keyword evidence="4" id="KW-1185">Reference proteome</keyword>
<dbReference type="PANTHER" id="PTHR14534:SF3">
    <property type="entry name" value="GID COMPLEX SUBUNIT 4 HOMOLOG"/>
    <property type="match status" value="1"/>
</dbReference>
<name>A0A0L0SIM1_ALLM3</name>
<gene>
    <name evidence="3" type="ORF">AMAG_18826</name>
</gene>
<feature type="region of interest" description="Disordered" evidence="2">
    <location>
        <begin position="214"/>
        <end position="243"/>
    </location>
</feature>
<dbReference type="Proteomes" id="UP000054350">
    <property type="component" value="Unassembled WGS sequence"/>
</dbReference>
<dbReference type="GO" id="GO:0045721">
    <property type="term" value="P:negative regulation of gluconeogenesis"/>
    <property type="evidence" value="ECO:0007669"/>
    <property type="project" value="TreeGrafter"/>
</dbReference>
<evidence type="ECO:0000313" key="3">
    <source>
        <dbReference type="EMBL" id="KNE62190.1"/>
    </source>
</evidence>
<evidence type="ECO:0000256" key="2">
    <source>
        <dbReference type="SAM" id="MobiDB-lite"/>
    </source>
</evidence>
<sequence length="448" mass="49559">MDPSPLKRSASESVLAHRLFAPFRSHHERGGSNSSNEDTPNDAHAARNPSRLRHVDAPDTASDDDGLHVTVPTRPRRGSERTSENDLEANSSSRGFLRKIKSGLAKSASQFGLGPRRDSSGDVSQNVDASDHRHGQAENDDDDLLDHRPPAATRDPAWFAQRWSSRVAAAAERQAAPPVSPVFTKPPAITVGIDGLPLDPAQWAVAAPAADAYTVTPTHHPHDDDDDTDCNDPPATTATGPAPIDLRARALATLTRSRLPDCEPKYFCLHPGAVFAGTQHSQKSAYAVRVTVQSVDLAHNTLCGFLTIDGLTYAVPQLVTYFEAEVVADRDAFWTRKWGSDPENDYAHWREFEGFAEEADEILMSEDDAPYTFRNQTRVFMRWKELFMVPDHRVDQVEGASFDGFYFICVDVVNARIGGFYYHPNSEKFQRLDLTYVPARSSAEFAFQ</sequence>
<dbReference type="Pfam" id="PF09783">
    <property type="entry name" value="Vac_ImportDeg"/>
    <property type="match status" value="1"/>
</dbReference>
<accession>A0A0L0SIM1</accession>
<reference evidence="3 4" key="1">
    <citation type="submission" date="2009-11" db="EMBL/GenBank/DDBJ databases">
        <title>Annotation of Allomyces macrogynus ATCC 38327.</title>
        <authorList>
            <consortium name="The Broad Institute Genome Sequencing Platform"/>
            <person name="Russ C."/>
            <person name="Cuomo C."/>
            <person name="Burger G."/>
            <person name="Gray M.W."/>
            <person name="Holland P.W.H."/>
            <person name="King N."/>
            <person name="Lang F.B.F."/>
            <person name="Roger A.J."/>
            <person name="Ruiz-Trillo I."/>
            <person name="Young S.K."/>
            <person name="Zeng Q."/>
            <person name="Gargeya S."/>
            <person name="Fitzgerald M."/>
            <person name="Haas B."/>
            <person name="Abouelleil A."/>
            <person name="Alvarado L."/>
            <person name="Arachchi H.M."/>
            <person name="Berlin A."/>
            <person name="Chapman S.B."/>
            <person name="Gearin G."/>
            <person name="Goldberg J."/>
            <person name="Griggs A."/>
            <person name="Gujja S."/>
            <person name="Hansen M."/>
            <person name="Heiman D."/>
            <person name="Howarth C."/>
            <person name="Larimer J."/>
            <person name="Lui A."/>
            <person name="MacDonald P.J.P."/>
            <person name="McCowen C."/>
            <person name="Montmayeur A."/>
            <person name="Murphy C."/>
            <person name="Neiman D."/>
            <person name="Pearson M."/>
            <person name="Priest M."/>
            <person name="Roberts A."/>
            <person name="Saif S."/>
            <person name="Shea T."/>
            <person name="Sisk P."/>
            <person name="Stolte C."/>
            <person name="Sykes S."/>
            <person name="Wortman J."/>
            <person name="Nusbaum C."/>
            <person name="Birren B."/>
        </authorList>
    </citation>
    <scope>NUCLEOTIDE SEQUENCE [LARGE SCALE GENOMIC DNA]</scope>
    <source>
        <strain evidence="3 4">ATCC 38327</strain>
    </source>
</reference>
<proteinExistence type="inferred from homology"/>
<dbReference type="GO" id="GO:0006623">
    <property type="term" value="P:protein targeting to vacuole"/>
    <property type="evidence" value="ECO:0007669"/>
    <property type="project" value="TreeGrafter"/>
</dbReference>
<feature type="region of interest" description="Disordered" evidence="2">
    <location>
        <begin position="1"/>
        <end position="94"/>
    </location>
</feature>
<evidence type="ECO:0000313" key="4">
    <source>
        <dbReference type="Proteomes" id="UP000054350"/>
    </source>
</evidence>
<dbReference type="GO" id="GO:0005773">
    <property type="term" value="C:vacuole"/>
    <property type="evidence" value="ECO:0007669"/>
    <property type="project" value="GOC"/>
</dbReference>
<dbReference type="STRING" id="578462.A0A0L0SIM1"/>
<dbReference type="AlphaFoldDB" id="A0A0L0SIM1"/>
<dbReference type="PANTHER" id="PTHR14534">
    <property type="entry name" value="VACUOLAR IMPORT AND DEGRADATION PROTEIN 24"/>
    <property type="match status" value="1"/>
</dbReference>
<dbReference type="EMBL" id="GG745339">
    <property type="protein sequence ID" value="KNE62190.1"/>
    <property type="molecule type" value="Genomic_DNA"/>
</dbReference>
<dbReference type="GO" id="GO:0007039">
    <property type="term" value="P:protein catabolic process in the vacuole"/>
    <property type="evidence" value="ECO:0007669"/>
    <property type="project" value="TreeGrafter"/>
</dbReference>
<dbReference type="GO" id="GO:0043161">
    <property type="term" value="P:proteasome-mediated ubiquitin-dependent protein catabolic process"/>
    <property type="evidence" value="ECO:0007669"/>
    <property type="project" value="TreeGrafter"/>
</dbReference>
<reference evidence="4" key="2">
    <citation type="submission" date="2009-11" db="EMBL/GenBank/DDBJ databases">
        <title>The Genome Sequence of Allomyces macrogynus strain ATCC 38327.</title>
        <authorList>
            <consortium name="The Broad Institute Genome Sequencing Platform"/>
            <person name="Russ C."/>
            <person name="Cuomo C."/>
            <person name="Shea T."/>
            <person name="Young S.K."/>
            <person name="Zeng Q."/>
            <person name="Koehrsen M."/>
            <person name="Haas B."/>
            <person name="Borodovsky M."/>
            <person name="Guigo R."/>
            <person name="Alvarado L."/>
            <person name="Berlin A."/>
            <person name="Borenstein D."/>
            <person name="Chen Z."/>
            <person name="Engels R."/>
            <person name="Freedman E."/>
            <person name="Gellesch M."/>
            <person name="Goldberg J."/>
            <person name="Griggs A."/>
            <person name="Gujja S."/>
            <person name="Heiman D."/>
            <person name="Hepburn T."/>
            <person name="Howarth C."/>
            <person name="Jen D."/>
            <person name="Larson L."/>
            <person name="Lewis B."/>
            <person name="Mehta T."/>
            <person name="Park D."/>
            <person name="Pearson M."/>
            <person name="Roberts A."/>
            <person name="Saif S."/>
            <person name="Shenoy N."/>
            <person name="Sisk P."/>
            <person name="Stolte C."/>
            <person name="Sykes S."/>
            <person name="Walk T."/>
            <person name="White J."/>
            <person name="Yandava C."/>
            <person name="Burger G."/>
            <person name="Gray M.W."/>
            <person name="Holland P.W.H."/>
            <person name="King N."/>
            <person name="Lang F.B.F."/>
            <person name="Roger A.J."/>
            <person name="Ruiz-Trillo I."/>
            <person name="Lander E."/>
            <person name="Nusbaum C."/>
        </authorList>
    </citation>
    <scope>NUCLEOTIDE SEQUENCE [LARGE SCALE GENOMIC DNA]</scope>
    <source>
        <strain evidence="4">ATCC 38327</strain>
    </source>
</reference>
<organism evidence="3 4">
    <name type="scientific">Allomyces macrogynus (strain ATCC 38327)</name>
    <name type="common">Allomyces javanicus var. macrogynus</name>
    <dbReference type="NCBI Taxonomy" id="578462"/>
    <lineage>
        <taxon>Eukaryota</taxon>
        <taxon>Fungi</taxon>
        <taxon>Fungi incertae sedis</taxon>
        <taxon>Blastocladiomycota</taxon>
        <taxon>Blastocladiomycetes</taxon>
        <taxon>Blastocladiales</taxon>
        <taxon>Blastocladiaceae</taxon>
        <taxon>Allomyces</taxon>
    </lineage>
</organism>
<feature type="compositionally biased region" description="Low complexity" evidence="2">
    <location>
        <begin position="231"/>
        <end position="243"/>
    </location>
</feature>
<feature type="region of interest" description="Disordered" evidence="2">
    <location>
        <begin position="107"/>
        <end position="158"/>
    </location>
</feature>
<dbReference type="GO" id="GO:0034657">
    <property type="term" value="C:GID complex"/>
    <property type="evidence" value="ECO:0007669"/>
    <property type="project" value="TreeGrafter"/>
</dbReference>
<evidence type="ECO:0000256" key="1">
    <source>
        <dbReference type="ARBA" id="ARBA00061469"/>
    </source>
</evidence>
<dbReference type="OrthoDB" id="62at2759"/>
<dbReference type="eggNOG" id="KOG4635">
    <property type="taxonomic scope" value="Eukaryota"/>
</dbReference>
<dbReference type="InterPro" id="IPR018618">
    <property type="entry name" value="GID4/10-like"/>
</dbReference>
<comment type="similarity">
    <text evidence="1">Belongs to the GID4/VID24 family.</text>
</comment>
<dbReference type="VEuPathDB" id="FungiDB:AMAG_18826"/>
<protein>
    <submittedName>
        <fullName evidence="3">Uncharacterized protein</fullName>
    </submittedName>
</protein>